<feature type="region of interest" description="Disordered" evidence="2">
    <location>
        <begin position="371"/>
        <end position="440"/>
    </location>
</feature>
<evidence type="ECO:0000256" key="1">
    <source>
        <dbReference type="SAM" id="Coils"/>
    </source>
</evidence>
<comment type="caution">
    <text evidence="3">The sequence shown here is derived from an EMBL/GenBank/DDBJ whole genome shotgun (WGS) entry which is preliminary data.</text>
</comment>
<keyword evidence="1" id="KW-0175">Coiled coil</keyword>
<feature type="compositionally biased region" description="Low complexity" evidence="2">
    <location>
        <begin position="223"/>
        <end position="245"/>
    </location>
</feature>
<evidence type="ECO:0000313" key="4">
    <source>
        <dbReference type="Proteomes" id="UP000746747"/>
    </source>
</evidence>
<feature type="compositionally biased region" description="Polar residues" evidence="2">
    <location>
        <begin position="547"/>
        <end position="562"/>
    </location>
</feature>
<sequence length="1643" mass="185145">MNDDLLDNYNPLYDVHLRQYFAMPHMQRHLRNIGLLDDVRHGEDMDDRESNKHHHAIIDKTLRNREAELQKYADLQRKLHAAEKIEICRRIRSGAASPSDHRRTKPSRSLSRGRYMKRLRRRRSSASIDDKDLVQKIEAENEEPMYENPSLVYNRLSTNILKYRYLHKLDDETLALYMEHLRRQLSRLERFRQVSFGPFSVARHQNDPQVSWFFRRRSLPSLTDTTPTTTITTTTTITSSATQSSIHEHPTLRSIQQLNQHRSRSSKPQLQRNDIYDNSHGNHSQSKRLRSTTENNARLPPVSRNVKSGLTAIRTSHIKKSTPTEAKKVVQKTTATPTGRKPFGVVQKIKLKTDSELADVQATISAAPNLVGKSRMESDKHRSEGSSLNLDDEREVYSSVNSPEDTDLRPGGDTTSEKSISPLNQSKMSLDDEKRSQSNLSEQMVEQSEIEHLKIENKQNSNLLFNLSPEMLEKTELESVNKETPLVSKWMASGAVENLVSRETPTNLIANEIDSCEMIVPEEINANRKLNGNRIETENKSERLPTGESSTTESEIVQIGKQQDQRNQLEEMFTELPTEELKLNKMIVGEFEKPDEIISSSTGTRNLEIEKLILPEDKLPEINDIEMSVEVPMLVDSNTFSHAANQKVMSNEAECDMNEFVAINGEILEISPGGELKEYDSFAITEAYSPDLKEETLVAEKNLEERVENPNPIDEDLVSSAVYPEKSNSVDEQESAVCCTEIESTDGEQESADKPIHFTHVTKVESAIDQDAREHIKKLSKLPESIPVMDDEKMTKSEISFEQVRDSTANEYELSNSEQLSEETEIANGMTKKEELESMKGVFQVEKLPDCSIDEQLKYEEKNIVTKNGVTDGSFGEKSQQPDANIDGLEFISNPETEEKSESFFTNDAPLIANFCTEISKEIIESMEVQQTKKDDSEKWLGAEVSEAKSIAGAEITNNGVQKVNDVLQTESEPPESARSDSVTQQLMQYMKSSIYDDALVEGSKIIVQETEPEMGEMNAVEIERVPEAILLNAKNLIIEGITNNSEPVIVGMQESQPFILTPIEKRESDVQENVLTSNIFDSMSSNADDSFEKEYRTEEILNKSTDDLNLTKGESNSFEHAVDSLTSDILRTDMTSVESNSEVTFEKKSEKVAHSIPANNIKELETKEAVRENEALSEVHYASHEVLPSEAIVCENLGKVTVAGMFDVGGIPKIVVCSDETVVPDVEKMENLVVQSDKENIEEYQVEAGAKTLHQQKPPQEIKDMEQSEIFRNEEVITSVRSDASEELDDGKQSTKGYLNKFLQQYVHDMVQNITQIAEERTKTSKALEEGAEQIEIRETDESQHVLPVPECIPEFPTQVSAIGFSKSEFDEALQKQVENVHSHCSVLSSMITTNDSDESTEALESSGITGEPMTISSPYHATIIGGSEEGQDNGVLGGHGLGAEYDITSQEVGSDAVEEFSDDIERIGQVERYAQELELEFEKGKLESEIFQTKSFTNNMLQKYHLIVSGLTANGQLILSSVSESIPSPEDKFINYFPPNNDDYETVNDKIEFVSDRNGNPEWQVCDMQHIPSDVLNESNICAADMNANISSLQETVHMKSIKHEQEMDKHSAISDEHLFLEQSNTETEERETVNYNSKCL</sequence>
<feature type="compositionally biased region" description="Basic and acidic residues" evidence="2">
    <location>
        <begin position="374"/>
        <end position="384"/>
    </location>
</feature>
<dbReference type="OrthoDB" id="5838632at2759"/>
<evidence type="ECO:0000256" key="2">
    <source>
        <dbReference type="SAM" id="MobiDB-lite"/>
    </source>
</evidence>
<dbReference type="InterPro" id="IPR027962">
    <property type="entry name" value="ERICH3"/>
</dbReference>
<feature type="compositionally biased region" description="Basic and acidic residues" evidence="2">
    <location>
        <begin position="535"/>
        <end position="545"/>
    </location>
</feature>
<accession>A0A8J2PYR9</accession>
<feature type="compositionally biased region" description="Polar residues" evidence="2">
    <location>
        <begin position="253"/>
        <end position="272"/>
    </location>
</feature>
<gene>
    <name evidence="3" type="ORF">CJOHNSTONI_LOCUS3192</name>
</gene>
<proteinExistence type="predicted"/>
<feature type="coiled-coil region" evidence="1">
    <location>
        <begin position="58"/>
        <end position="85"/>
    </location>
</feature>
<dbReference type="EMBL" id="CAKAEH010001112">
    <property type="protein sequence ID" value="CAG9532918.1"/>
    <property type="molecule type" value="Genomic_DNA"/>
</dbReference>
<feature type="region of interest" description="Disordered" evidence="2">
    <location>
        <begin position="93"/>
        <end position="113"/>
    </location>
</feature>
<name>A0A8J2PYR9_9BILA</name>
<feature type="compositionally biased region" description="Polar residues" evidence="2">
    <location>
        <begin position="413"/>
        <end position="428"/>
    </location>
</feature>
<organism evidence="3 4">
    <name type="scientific">Cercopithifilaria johnstoni</name>
    <dbReference type="NCBI Taxonomy" id="2874296"/>
    <lineage>
        <taxon>Eukaryota</taxon>
        <taxon>Metazoa</taxon>
        <taxon>Ecdysozoa</taxon>
        <taxon>Nematoda</taxon>
        <taxon>Chromadorea</taxon>
        <taxon>Rhabditida</taxon>
        <taxon>Spirurina</taxon>
        <taxon>Spiruromorpha</taxon>
        <taxon>Filarioidea</taxon>
        <taxon>Onchocercidae</taxon>
        <taxon>Cercopithifilaria</taxon>
    </lineage>
</organism>
<feature type="region of interest" description="Disordered" evidence="2">
    <location>
        <begin position="223"/>
        <end position="338"/>
    </location>
</feature>
<reference evidence="3" key="1">
    <citation type="submission" date="2021-09" db="EMBL/GenBank/DDBJ databases">
        <authorList>
            <consortium name="Pathogen Informatics"/>
        </authorList>
    </citation>
    <scope>NUCLEOTIDE SEQUENCE</scope>
</reference>
<dbReference type="PANTHER" id="PTHR23034">
    <property type="entry name" value="GLUTAMATE-RICH PROTEIN 3"/>
    <property type="match status" value="1"/>
</dbReference>
<feature type="compositionally biased region" description="Polar residues" evidence="2">
    <location>
        <begin position="1404"/>
        <end position="1416"/>
    </location>
</feature>
<keyword evidence="4" id="KW-1185">Reference proteome</keyword>
<dbReference type="Proteomes" id="UP000746747">
    <property type="component" value="Unassembled WGS sequence"/>
</dbReference>
<protein>
    <submittedName>
        <fullName evidence="3">Uncharacterized protein</fullName>
    </submittedName>
</protein>
<feature type="region of interest" description="Disordered" evidence="2">
    <location>
        <begin position="533"/>
        <end position="564"/>
    </location>
</feature>
<evidence type="ECO:0000313" key="3">
    <source>
        <dbReference type="EMBL" id="CAG9532918.1"/>
    </source>
</evidence>
<dbReference type="PANTHER" id="PTHR23034:SF2">
    <property type="entry name" value="GLUTAMATE-RICH PROTEIN 3"/>
    <property type="match status" value="1"/>
</dbReference>
<feature type="region of interest" description="Disordered" evidence="2">
    <location>
        <begin position="1395"/>
        <end position="1416"/>
    </location>
</feature>